<dbReference type="Gene3D" id="2.130.10.10">
    <property type="entry name" value="YVTN repeat-like/Quinoprotein amine dehydrogenase"/>
    <property type="match status" value="2"/>
</dbReference>
<evidence type="ECO:0000256" key="1">
    <source>
        <dbReference type="ARBA" id="ARBA00022737"/>
    </source>
</evidence>
<feature type="compositionally biased region" description="Basic and acidic residues" evidence="2">
    <location>
        <begin position="27"/>
        <end position="37"/>
    </location>
</feature>
<evidence type="ECO:0000259" key="3">
    <source>
        <dbReference type="Pfam" id="PF22939"/>
    </source>
</evidence>
<dbReference type="InterPro" id="IPR036322">
    <property type="entry name" value="WD40_repeat_dom_sf"/>
</dbReference>
<gene>
    <name evidence="5" type="ORF">ZT3D7_G2519</name>
</gene>
<dbReference type="Proteomes" id="UP000215127">
    <property type="component" value="Chromosome 2"/>
</dbReference>
<dbReference type="PANTHER" id="PTHR10039">
    <property type="entry name" value="AMELOGENIN"/>
    <property type="match status" value="1"/>
</dbReference>
<reference evidence="5 6" key="1">
    <citation type="submission" date="2016-06" db="EMBL/GenBank/DDBJ databases">
        <authorList>
            <person name="Kjaerup R.B."/>
            <person name="Dalgaard T.S."/>
            <person name="Juul-Madsen H.R."/>
        </authorList>
    </citation>
    <scope>NUCLEOTIDE SEQUENCE [LARGE SCALE GENOMIC DNA]</scope>
</reference>
<protein>
    <submittedName>
        <fullName evidence="5">Uncharacterized protein</fullName>
    </submittedName>
</protein>
<dbReference type="InterPro" id="IPR029058">
    <property type="entry name" value="AB_hydrolase_fold"/>
</dbReference>
<dbReference type="SUPFAM" id="SSF50978">
    <property type="entry name" value="WD40 repeat-like"/>
    <property type="match status" value="2"/>
</dbReference>
<feature type="region of interest" description="Disordered" evidence="2">
    <location>
        <begin position="1292"/>
        <end position="1317"/>
    </location>
</feature>
<evidence type="ECO:0000313" key="6">
    <source>
        <dbReference type="Proteomes" id="UP000215127"/>
    </source>
</evidence>
<dbReference type="InterPro" id="IPR015943">
    <property type="entry name" value="WD40/YVTN_repeat-like_dom_sf"/>
</dbReference>
<feature type="region of interest" description="Disordered" evidence="2">
    <location>
        <begin position="1"/>
        <end position="102"/>
    </location>
</feature>
<dbReference type="SMART" id="SM00320">
    <property type="entry name" value="WD40"/>
    <property type="match status" value="5"/>
</dbReference>
<dbReference type="Gene3D" id="3.40.50.1820">
    <property type="entry name" value="alpha/beta hydrolase"/>
    <property type="match status" value="1"/>
</dbReference>
<dbReference type="PANTHER" id="PTHR10039:SF16">
    <property type="entry name" value="GPI INOSITOL-DEACYLASE"/>
    <property type="match status" value="1"/>
</dbReference>
<keyword evidence="6" id="KW-1185">Reference proteome</keyword>
<keyword evidence="1" id="KW-0677">Repeat</keyword>
<dbReference type="SUPFAM" id="SSF52540">
    <property type="entry name" value="P-loop containing nucleoside triphosphate hydrolases"/>
    <property type="match status" value="1"/>
</dbReference>
<feature type="domain" description="Nephrocystin 3-like N-terminal" evidence="4">
    <location>
        <begin position="422"/>
        <end position="586"/>
    </location>
</feature>
<dbReference type="InterPro" id="IPR056884">
    <property type="entry name" value="NPHP3-like_N"/>
</dbReference>
<dbReference type="EMBL" id="LT853693">
    <property type="protein sequence ID" value="SMQ47372.1"/>
    <property type="molecule type" value="Genomic_DNA"/>
</dbReference>
<evidence type="ECO:0000259" key="4">
    <source>
        <dbReference type="Pfam" id="PF24883"/>
    </source>
</evidence>
<evidence type="ECO:0000313" key="5">
    <source>
        <dbReference type="EMBL" id="SMQ47372.1"/>
    </source>
</evidence>
<feature type="domain" description="GPI inositol-deacylase winged helix" evidence="3">
    <location>
        <begin position="702"/>
        <end position="772"/>
    </location>
</feature>
<feature type="compositionally biased region" description="Acidic residues" evidence="2">
    <location>
        <begin position="40"/>
        <end position="50"/>
    </location>
</feature>
<name>A0A1X7RIZ0_ZYMT9</name>
<dbReference type="SUPFAM" id="SSF53474">
    <property type="entry name" value="alpha/beta-Hydrolases"/>
    <property type="match status" value="1"/>
</dbReference>
<accession>A0A1X7RIZ0</accession>
<dbReference type="Gene3D" id="3.40.50.300">
    <property type="entry name" value="P-loop containing nucleotide triphosphate hydrolases"/>
    <property type="match status" value="1"/>
</dbReference>
<proteinExistence type="predicted"/>
<dbReference type="InterPro" id="IPR001680">
    <property type="entry name" value="WD40_rpt"/>
</dbReference>
<dbReference type="InterPro" id="IPR054471">
    <property type="entry name" value="GPIID_WHD"/>
</dbReference>
<organism evidence="5 6">
    <name type="scientific">Zymoseptoria tritici (strain ST99CH_3D7)</name>
    <dbReference type="NCBI Taxonomy" id="1276538"/>
    <lineage>
        <taxon>Eukaryota</taxon>
        <taxon>Fungi</taxon>
        <taxon>Dikarya</taxon>
        <taxon>Ascomycota</taxon>
        <taxon>Pezizomycotina</taxon>
        <taxon>Dothideomycetes</taxon>
        <taxon>Dothideomycetidae</taxon>
        <taxon>Mycosphaerellales</taxon>
        <taxon>Mycosphaerellaceae</taxon>
        <taxon>Zymoseptoria</taxon>
    </lineage>
</organism>
<dbReference type="Pfam" id="PF24883">
    <property type="entry name" value="NPHP3_N"/>
    <property type="match status" value="1"/>
</dbReference>
<evidence type="ECO:0000256" key="2">
    <source>
        <dbReference type="SAM" id="MobiDB-lite"/>
    </source>
</evidence>
<dbReference type="Pfam" id="PF22939">
    <property type="entry name" value="WHD_GPIID"/>
    <property type="match status" value="1"/>
</dbReference>
<feature type="region of interest" description="Disordered" evidence="2">
    <location>
        <begin position="1503"/>
        <end position="1522"/>
    </location>
</feature>
<dbReference type="InterPro" id="IPR027417">
    <property type="entry name" value="P-loop_NTPase"/>
</dbReference>
<feature type="compositionally biased region" description="Basic and acidic residues" evidence="2">
    <location>
        <begin position="51"/>
        <end position="83"/>
    </location>
</feature>
<sequence length="1697" mass="191615">MSSRSYEYRPAPSPDVRSRPRPRFERRRHDDETRELATPETEDDAQSDVDAEWRRQSAYDRNYSSHEYPREDHSSYRTERPYETLRVPSPANASAKRRDRADEVYKDPTGLTVLHEPEGTPISDLVFVHGLGGGSVRTWSADARPGSYWPLDWLAKEPLIASTRISTYGYNSHATATDPDRLLDLAELAKDLLTKLRFGLGREGRSLNVGCVPLIFVSHSLGGLIAKKAYLLAMSDSNFTYGEIGRATSAFVFFSTPHRGLHQTSIINDILLACVAGWRSTQNGEVVKRHTPKLQEINEKFRDLAAPLDIYSFYARPSANTDPGYDVLALPSHSTTLDHPSETPIPLDADHTTMTKYRSRHDPNYTSVRGALRVLVEKFQSRRKSPAPEDATLQAAEVFELLQGREAPQDDLAFFADKRIEGSCSWILDQPVMEAFLESPDLTPHVLWCFGGPGSGKSVTATYLIEHLLDEQRPCAYYYFRSGDQVKNSLGQFLISVASQLSQQIPQYRRKMTALAADRFDTGKAGHKLLWKKLFISALLQCSLDQAVFIVIDGLDELPHAKELLQKMLTELNDSRARLRLLLVGRATVEIETSIERLSKRMQVQRLALDHNADDLALYVRDEMDTMMGGDDFRERIVKQVLAKADRNFLWAHLVVREILECQTEVQVESALLQVPEELEALYENMDKRIADMLRSRPQDQAMGHTIIKWAACARRPLHLDEIEAALESEFPRIMDMRQTVQRLCGEFVHVDKKGHVSMMHASARETLMTNSSMHYYINPHQTNHALYTRCVQALTVDPRLHARHSTSAEAFLAYAASSWPYHLTVLTQNSDFGAHTAMGVALMFLSSSAVLNWMSAVAATSDLRVMVEASRALGRLLKVLDRLDQDASPLTHRLEDKETIGLWSQDLIRVVGKFGAQIVKQPNTVFDLLPAFCPKDSILHNQFRSTQVSRSKSSNLLVRGRLNPTWDDCFAKFAVPGEALPHSIMSLDRYFAILTKGDGVVYLYYSLTCELARRLMHRETVLAWCADSSITRIATYGFKKTMVWDIESSRLLASVENPTRSKALAMSFQRSPRGDDLLMTLSDDRTVRSCTLDAMRVEWELFGSSLGDEMGRVEQVNSPHNAQFSADGLHLAVSYRGANPSVWDMGAKVPRFVAHCDHRARRGSKMTYQHTRLLYVQDFAWNTLTGHLLGIYNDGLIFKWHPSEDDFVLCESEFKSESIKCSTDGKLFVTSTGSGTLRIWDFEHFTPIYEMRYPIRIQDLDLGWNEARIYDVREQYCNIWEPGSLLRAMESDDISSDTQSSKDSVRPSLAPDAQRDQETFEPVTAFTVMDEMPIYACGNDAGLVSVVDFDGNPLLELEESYMSIERIAWCNANSMLANVDLGREIKVRQLKLDRDQRQIQGTPKIVSSFSETDEVSQILFKTAGDKLMVVTTTHVKVWNIATLAQPTVLPVVRPSKWITHPLNNAYVLGFGANQVVLLAWNNLMSSSVLAYESVEHDAEHYDRSSARLPNPRRPSQAYPASPSEIDHTVEKVLFSPSCALALVEVYGATKQTRRRSDVLLIETKHLIYGGTANTVPVFSLPAKLLDTLHVSLGFITPISRTPSTSDHRRSVPHRQHDFSTFAFVDKDFWVCSADVWFGQGEDVEISRYFFLPRDWQNAEWLDMATVTKGGDFLCPRNGDVAVVSNGFADEFRPQNS</sequence>